<evidence type="ECO:0000256" key="9">
    <source>
        <dbReference type="ARBA" id="ARBA00023136"/>
    </source>
</evidence>
<keyword evidence="5" id="KW-0631">Potassium channel</keyword>
<dbReference type="GO" id="GO:0005249">
    <property type="term" value="F:voltage-gated potassium channel activity"/>
    <property type="evidence" value="ECO:0007669"/>
    <property type="project" value="InterPro"/>
</dbReference>
<evidence type="ECO:0000256" key="2">
    <source>
        <dbReference type="ARBA" id="ARBA00022448"/>
    </source>
</evidence>
<comment type="caution">
    <text evidence="13">The sequence shown here is derived from an EMBL/GenBank/DDBJ whole genome shotgun (WGS) entry which is preliminary data.</text>
</comment>
<accession>A0A931BRF7</accession>
<evidence type="ECO:0000256" key="6">
    <source>
        <dbReference type="ARBA" id="ARBA00022958"/>
    </source>
</evidence>
<feature type="transmembrane region" description="Helical" evidence="11">
    <location>
        <begin position="59"/>
        <end position="81"/>
    </location>
</feature>
<dbReference type="RefSeq" id="WP_196271449.1">
    <property type="nucleotide sequence ID" value="NZ_JADQDO010000003.1"/>
</dbReference>
<keyword evidence="2" id="KW-0813">Transport</keyword>
<dbReference type="PRINTS" id="PR01333">
    <property type="entry name" value="2POREKCHANEL"/>
</dbReference>
<feature type="transmembrane region" description="Helical" evidence="11">
    <location>
        <begin position="26"/>
        <end position="47"/>
    </location>
</feature>
<feature type="transmembrane region" description="Helical" evidence="11">
    <location>
        <begin position="199"/>
        <end position="217"/>
    </location>
</feature>
<dbReference type="InterPro" id="IPR014710">
    <property type="entry name" value="RmlC-like_jellyroll"/>
</dbReference>
<dbReference type="EMBL" id="JADQDO010000003">
    <property type="protein sequence ID" value="MBF9233444.1"/>
    <property type="molecule type" value="Genomic_DNA"/>
</dbReference>
<evidence type="ECO:0000256" key="4">
    <source>
        <dbReference type="ARBA" id="ARBA00022692"/>
    </source>
</evidence>
<comment type="subcellular location">
    <subcellularLocation>
        <location evidence="1">Membrane</location>
        <topology evidence="1">Multi-pass membrane protein</topology>
    </subcellularLocation>
</comment>
<evidence type="ECO:0000256" key="8">
    <source>
        <dbReference type="ARBA" id="ARBA00023065"/>
    </source>
</evidence>
<evidence type="ECO:0000259" key="12">
    <source>
        <dbReference type="PROSITE" id="PS50042"/>
    </source>
</evidence>
<feature type="domain" description="Cyclic nucleotide-binding" evidence="12">
    <location>
        <begin position="268"/>
        <end position="382"/>
    </location>
</feature>
<feature type="transmembrane region" description="Helical" evidence="11">
    <location>
        <begin position="224"/>
        <end position="247"/>
    </location>
</feature>
<dbReference type="InterPro" id="IPR018488">
    <property type="entry name" value="cNMP-bd_CS"/>
</dbReference>
<dbReference type="InterPro" id="IPR028325">
    <property type="entry name" value="VG_K_chnl"/>
</dbReference>
<keyword evidence="14" id="KW-1185">Reference proteome</keyword>
<dbReference type="PROSITE" id="PS00888">
    <property type="entry name" value="CNMP_BINDING_1"/>
    <property type="match status" value="1"/>
</dbReference>
<dbReference type="InterPro" id="IPR003280">
    <property type="entry name" value="2pore_dom_K_chnl"/>
</dbReference>
<evidence type="ECO:0000256" key="3">
    <source>
        <dbReference type="ARBA" id="ARBA00022538"/>
    </source>
</evidence>
<dbReference type="SUPFAM" id="SSF81324">
    <property type="entry name" value="Voltage-gated potassium channels"/>
    <property type="match status" value="1"/>
</dbReference>
<feature type="transmembrane region" description="Helical" evidence="11">
    <location>
        <begin position="161"/>
        <end position="179"/>
    </location>
</feature>
<dbReference type="Pfam" id="PF00520">
    <property type="entry name" value="Ion_trans"/>
    <property type="match status" value="1"/>
</dbReference>
<evidence type="ECO:0000256" key="7">
    <source>
        <dbReference type="ARBA" id="ARBA00022989"/>
    </source>
</evidence>
<reference evidence="13" key="1">
    <citation type="submission" date="2020-11" db="EMBL/GenBank/DDBJ databases">
        <authorList>
            <person name="Kim M.K."/>
        </authorList>
    </citation>
    <scope>NUCLEOTIDE SEQUENCE</scope>
    <source>
        <strain evidence="13">BT350</strain>
    </source>
</reference>
<dbReference type="GO" id="GO:0008076">
    <property type="term" value="C:voltage-gated potassium channel complex"/>
    <property type="evidence" value="ECO:0007669"/>
    <property type="project" value="InterPro"/>
</dbReference>
<evidence type="ECO:0000256" key="5">
    <source>
        <dbReference type="ARBA" id="ARBA00022826"/>
    </source>
</evidence>
<keyword evidence="8" id="KW-0406">Ion transport</keyword>
<evidence type="ECO:0000256" key="11">
    <source>
        <dbReference type="SAM" id="Phobius"/>
    </source>
</evidence>
<dbReference type="InterPro" id="IPR018490">
    <property type="entry name" value="cNMP-bd_dom_sf"/>
</dbReference>
<evidence type="ECO:0000256" key="1">
    <source>
        <dbReference type="ARBA" id="ARBA00004141"/>
    </source>
</evidence>
<keyword evidence="4 11" id="KW-0812">Transmembrane</keyword>
<keyword evidence="3" id="KW-0633">Potassium transport</keyword>
<organism evidence="13 14">
    <name type="scientific">Microvirga alba</name>
    <dbReference type="NCBI Taxonomy" id="2791025"/>
    <lineage>
        <taxon>Bacteria</taxon>
        <taxon>Pseudomonadati</taxon>
        <taxon>Pseudomonadota</taxon>
        <taxon>Alphaproteobacteria</taxon>
        <taxon>Hyphomicrobiales</taxon>
        <taxon>Methylobacteriaceae</taxon>
        <taxon>Microvirga</taxon>
    </lineage>
</organism>
<dbReference type="PRINTS" id="PR00169">
    <property type="entry name" value="KCHANNEL"/>
</dbReference>
<evidence type="ECO:0000313" key="14">
    <source>
        <dbReference type="Proteomes" id="UP000599312"/>
    </source>
</evidence>
<evidence type="ECO:0000256" key="10">
    <source>
        <dbReference type="ARBA" id="ARBA00023303"/>
    </source>
</evidence>
<keyword evidence="7 11" id="KW-1133">Transmembrane helix</keyword>
<dbReference type="Proteomes" id="UP000599312">
    <property type="component" value="Unassembled WGS sequence"/>
</dbReference>
<evidence type="ECO:0000313" key="13">
    <source>
        <dbReference type="EMBL" id="MBF9233444.1"/>
    </source>
</evidence>
<dbReference type="PANTHER" id="PTHR11537:SF254">
    <property type="entry name" value="POTASSIUM VOLTAGE-GATED CHANNEL PROTEIN SHAB"/>
    <property type="match status" value="1"/>
</dbReference>
<dbReference type="CDD" id="cd00038">
    <property type="entry name" value="CAP_ED"/>
    <property type="match status" value="1"/>
</dbReference>
<dbReference type="Gene3D" id="2.60.120.10">
    <property type="entry name" value="Jelly Rolls"/>
    <property type="match status" value="1"/>
</dbReference>
<protein>
    <submittedName>
        <fullName evidence="13">Ion transporter</fullName>
    </submittedName>
</protein>
<feature type="transmembrane region" description="Helical" evidence="11">
    <location>
        <begin position="101"/>
        <end position="121"/>
    </location>
</feature>
<name>A0A931BRF7_9HYPH</name>
<keyword evidence="6" id="KW-0630">Potassium</keyword>
<sequence>MSRDHPHPARRRVYEILERSSVSDPLVHAVHVFLILLIVVNVTSVVLESVPSLRDDFWQTFVIIEVFSGIIFTLEYVARIWCAPEHTPWIHLRPWHARLKWALHPQSIIDLLAILPFYFAYWDISELRIFLLLRLFRFFKLARYSPGLTSLIEAIYSERRALVACGIILLGAVLLFASVMNLVEKDVQPDKFGSIPESMYWAIITLTTVGYGDVVPVTAWGRAVAALTAVTGLIMLALPVGIIASAFSREIHRHDFVVTWSMVARVPLFADLDAEEIASIMHRLRSQSCVPGELIVRKGEEAHSMYLIASGEVEVLVPGETVRLGAGDFFGEASVLKRRRRHVTVRAVAPCRLLVLDAEDLHQLIASDPTMAQHIEEVIQSRGERRAV</sequence>
<dbReference type="AlphaFoldDB" id="A0A931BRF7"/>
<keyword evidence="9 11" id="KW-0472">Membrane</keyword>
<dbReference type="InterPro" id="IPR005821">
    <property type="entry name" value="Ion_trans_dom"/>
</dbReference>
<dbReference type="SUPFAM" id="SSF51206">
    <property type="entry name" value="cAMP-binding domain-like"/>
    <property type="match status" value="1"/>
</dbReference>
<dbReference type="PROSITE" id="PS50042">
    <property type="entry name" value="CNMP_BINDING_3"/>
    <property type="match status" value="1"/>
</dbReference>
<dbReference type="Gene3D" id="1.10.287.70">
    <property type="match status" value="1"/>
</dbReference>
<dbReference type="GO" id="GO:0001508">
    <property type="term" value="P:action potential"/>
    <property type="evidence" value="ECO:0007669"/>
    <property type="project" value="TreeGrafter"/>
</dbReference>
<dbReference type="SMART" id="SM00100">
    <property type="entry name" value="cNMP"/>
    <property type="match status" value="1"/>
</dbReference>
<proteinExistence type="predicted"/>
<gene>
    <name evidence="13" type="ORF">I2H38_08625</name>
</gene>
<dbReference type="PANTHER" id="PTHR11537">
    <property type="entry name" value="VOLTAGE-GATED POTASSIUM CHANNEL"/>
    <property type="match status" value="1"/>
</dbReference>
<dbReference type="InterPro" id="IPR000595">
    <property type="entry name" value="cNMP-bd_dom"/>
</dbReference>
<keyword evidence="10" id="KW-0407">Ion channel</keyword>
<dbReference type="Pfam" id="PF00027">
    <property type="entry name" value="cNMP_binding"/>
    <property type="match status" value="1"/>
</dbReference>